<gene>
    <name evidence="1" type="ORF">NO1_1930</name>
</gene>
<dbReference type="AlphaFoldDB" id="A0A388TE95"/>
<evidence type="ECO:0000313" key="1">
    <source>
        <dbReference type="EMBL" id="GBR74820.1"/>
    </source>
</evidence>
<comment type="caution">
    <text evidence="1">The sequence shown here is derived from an EMBL/GenBank/DDBJ whole genome shotgun (WGS) entry which is preliminary data.</text>
</comment>
<dbReference type="EMBL" id="BGZN01000090">
    <property type="protein sequence ID" value="GBR74820.1"/>
    <property type="molecule type" value="Genomic_DNA"/>
</dbReference>
<name>A0A388TE95_TERA1</name>
<sequence length="44" mass="4831">MSVMLFMIAIYNPSKDVIITPMADKDKIVTITPPPIFGVPALKI</sequence>
<evidence type="ECO:0000313" key="2">
    <source>
        <dbReference type="Proteomes" id="UP000269352"/>
    </source>
</evidence>
<keyword evidence="2" id="KW-1185">Reference proteome</keyword>
<proteinExistence type="predicted"/>
<reference evidence="1 2" key="1">
    <citation type="journal article" date="2019" name="ISME J.">
        <title>Genome analyses of uncultured TG2/ZB3 bacteria in 'Margulisbacteria' specifically attached to ectosymbiotic spirochetes of protists in the termite gut.</title>
        <authorList>
            <person name="Utami Y.D."/>
            <person name="Kuwahara H."/>
            <person name="Igai K."/>
            <person name="Murakami T."/>
            <person name="Sugaya K."/>
            <person name="Morikawa T."/>
            <person name="Nagura Y."/>
            <person name="Yuki M."/>
            <person name="Deevong P."/>
            <person name="Inoue T."/>
            <person name="Kihara K."/>
            <person name="Lo N."/>
            <person name="Yamada A."/>
            <person name="Ohkuma M."/>
            <person name="Hongoh Y."/>
        </authorList>
    </citation>
    <scope>NUCLEOTIDE SEQUENCE [LARGE SCALE GENOMIC DNA]</scope>
    <source>
        <strain evidence="1">NkOx7-01</strain>
    </source>
</reference>
<accession>A0A388TE95</accession>
<organism evidence="1 2">
    <name type="scientific">Termititenax aidoneus</name>
    <dbReference type="NCBI Taxonomy" id="2218524"/>
    <lineage>
        <taxon>Bacteria</taxon>
        <taxon>Bacillati</taxon>
        <taxon>Candidatus Margulisiibacteriota</taxon>
        <taxon>Candidatus Termititenacia</taxon>
        <taxon>Candidatus Termititenacales</taxon>
        <taxon>Candidatus Termititenacaceae</taxon>
        <taxon>Candidatus Termititenax</taxon>
    </lineage>
</organism>
<protein>
    <submittedName>
        <fullName evidence="1">Uncharacterized protein</fullName>
    </submittedName>
</protein>
<dbReference type="Proteomes" id="UP000269352">
    <property type="component" value="Unassembled WGS sequence"/>
</dbReference>